<gene>
    <name evidence="2" type="ORF">ZHAS_00022155</name>
</gene>
<dbReference type="VEuPathDB" id="VectorBase:ASIC022155"/>
<evidence type="ECO:0000256" key="1">
    <source>
        <dbReference type="SAM" id="MobiDB-lite"/>
    </source>
</evidence>
<accession>A0A084WUC8</accession>
<dbReference type="EMBL" id="ATLV01027072">
    <property type="status" value="NOT_ANNOTATED_CDS"/>
    <property type="molecule type" value="Genomic_DNA"/>
</dbReference>
<keyword evidence="4" id="KW-1185">Reference proteome</keyword>
<reference evidence="3" key="2">
    <citation type="submission" date="2020-05" db="UniProtKB">
        <authorList>
            <consortium name="EnsemblMetazoa"/>
        </authorList>
    </citation>
    <scope>IDENTIFICATION</scope>
</reference>
<evidence type="ECO:0000313" key="2">
    <source>
        <dbReference type="EMBL" id="KFB53822.1"/>
    </source>
</evidence>
<dbReference type="AlphaFoldDB" id="A0A084WUC8"/>
<dbReference type="EMBL" id="KE525422">
    <property type="protein sequence ID" value="KFB53822.1"/>
    <property type="molecule type" value="Genomic_DNA"/>
</dbReference>
<reference evidence="2 4" key="1">
    <citation type="journal article" date="2014" name="BMC Genomics">
        <title>Genome sequence of Anopheles sinensis provides insight into genetics basis of mosquito competence for malaria parasites.</title>
        <authorList>
            <person name="Zhou D."/>
            <person name="Zhang D."/>
            <person name="Ding G."/>
            <person name="Shi L."/>
            <person name="Hou Q."/>
            <person name="Ye Y."/>
            <person name="Xu Y."/>
            <person name="Zhou H."/>
            <person name="Xiong C."/>
            <person name="Li S."/>
            <person name="Yu J."/>
            <person name="Hong S."/>
            <person name="Yu X."/>
            <person name="Zou P."/>
            <person name="Chen C."/>
            <person name="Chang X."/>
            <person name="Wang W."/>
            <person name="Lv Y."/>
            <person name="Sun Y."/>
            <person name="Ma L."/>
            <person name="Shen B."/>
            <person name="Zhu C."/>
        </authorList>
    </citation>
    <scope>NUCLEOTIDE SEQUENCE [LARGE SCALE GENOMIC DNA]</scope>
</reference>
<proteinExistence type="predicted"/>
<organism evidence="2">
    <name type="scientific">Anopheles sinensis</name>
    <name type="common">Mosquito</name>
    <dbReference type="NCBI Taxonomy" id="74873"/>
    <lineage>
        <taxon>Eukaryota</taxon>
        <taxon>Metazoa</taxon>
        <taxon>Ecdysozoa</taxon>
        <taxon>Arthropoda</taxon>
        <taxon>Hexapoda</taxon>
        <taxon>Insecta</taxon>
        <taxon>Pterygota</taxon>
        <taxon>Neoptera</taxon>
        <taxon>Endopterygota</taxon>
        <taxon>Diptera</taxon>
        <taxon>Nematocera</taxon>
        <taxon>Culicoidea</taxon>
        <taxon>Culicidae</taxon>
        <taxon>Anophelinae</taxon>
        <taxon>Anopheles</taxon>
    </lineage>
</organism>
<feature type="region of interest" description="Disordered" evidence="1">
    <location>
        <begin position="1"/>
        <end position="33"/>
    </location>
</feature>
<dbReference type="OrthoDB" id="197400at2759"/>
<feature type="compositionally biased region" description="Basic and acidic residues" evidence="1">
    <location>
        <begin position="14"/>
        <end position="25"/>
    </location>
</feature>
<dbReference type="STRING" id="74873.A0A084WUC8"/>
<protein>
    <submittedName>
        <fullName evidence="2">AGAP004011-PA-like protein</fullName>
    </submittedName>
</protein>
<evidence type="ECO:0000313" key="4">
    <source>
        <dbReference type="Proteomes" id="UP000030765"/>
    </source>
</evidence>
<dbReference type="Proteomes" id="UP000030765">
    <property type="component" value="Unassembled WGS sequence"/>
</dbReference>
<dbReference type="VEuPathDB" id="VectorBase:ASIS012049"/>
<sequence length="107" mass="11789">MDTDSNGDAAGGSPEREEKGTREISEQDQANTLPGMFEIGDYVRATYDDGVEAKIIGFGSHGDCQIRYVGCNNEQTVLLNELLPSWGRKGRRQQLVEAAEDQLRAKL</sequence>
<evidence type="ECO:0000313" key="3">
    <source>
        <dbReference type="EnsemblMetazoa" id="ASIC022155-PA"/>
    </source>
</evidence>
<dbReference type="EnsemblMetazoa" id="ASIC022155-RA">
    <property type="protein sequence ID" value="ASIC022155-PA"/>
    <property type="gene ID" value="ASIC022155"/>
</dbReference>
<name>A0A084WUC8_ANOSI</name>